<dbReference type="EMBL" id="VSRR010007839">
    <property type="protein sequence ID" value="MPC47633.1"/>
    <property type="molecule type" value="Genomic_DNA"/>
</dbReference>
<reference evidence="1 2" key="1">
    <citation type="submission" date="2019-05" db="EMBL/GenBank/DDBJ databases">
        <title>Another draft genome of Portunus trituberculatus and its Hox gene families provides insights of decapod evolution.</title>
        <authorList>
            <person name="Jeong J.-H."/>
            <person name="Song I."/>
            <person name="Kim S."/>
            <person name="Choi T."/>
            <person name="Kim D."/>
            <person name="Ryu S."/>
            <person name="Kim W."/>
        </authorList>
    </citation>
    <scope>NUCLEOTIDE SEQUENCE [LARGE SCALE GENOMIC DNA]</scope>
    <source>
        <tissue evidence="1">Muscle</tissue>
    </source>
</reference>
<sequence length="74" mass="8553">MQGLRLESLLQSIEAEICNFLFPITGIYWLDVHVRQTQDPPALRSPVLRLPLDVEREIFSPQTLRPLISKPRIS</sequence>
<dbReference type="Proteomes" id="UP000324222">
    <property type="component" value="Unassembled WGS sequence"/>
</dbReference>
<protein>
    <submittedName>
        <fullName evidence="1">Uncharacterized protein</fullName>
    </submittedName>
</protein>
<comment type="caution">
    <text evidence="1">The sequence shown here is derived from an EMBL/GenBank/DDBJ whole genome shotgun (WGS) entry which is preliminary data.</text>
</comment>
<evidence type="ECO:0000313" key="1">
    <source>
        <dbReference type="EMBL" id="MPC47633.1"/>
    </source>
</evidence>
<keyword evidence="2" id="KW-1185">Reference proteome</keyword>
<gene>
    <name evidence="1" type="ORF">E2C01_041385</name>
</gene>
<organism evidence="1 2">
    <name type="scientific">Portunus trituberculatus</name>
    <name type="common">Swimming crab</name>
    <name type="synonym">Neptunus trituberculatus</name>
    <dbReference type="NCBI Taxonomy" id="210409"/>
    <lineage>
        <taxon>Eukaryota</taxon>
        <taxon>Metazoa</taxon>
        <taxon>Ecdysozoa</taxon>
        <taxon>Arthropoda</taxon>
        <taxon>Crustacea</taxon>
        <taxon>Multicrustacea</taxon>
        <taxon>Malacostraca</taxon>
        <taxon>Eumalacostraca</taxon>
        <taxon>Eucarida</taxon>
        <taxon>Decapoda</taxon>
        <taxon>Pleocyemata</taxon>
        <taxon>Brachyura</taxon>
        <taxon>Eubrachyura</taxon>
        <taxon>Portunoidea</taxon>
        <taxon>Portunidae</taxon>
        <taxon>Portuninae</taxon>
        <taxon>Portunus</taxon>
    </lineage>
</organism>
<dbReference type="AlphaFoldDB" id="A0A5B7FRL4"/>
<proteinExistence type="predicted"/>
<evidence type="ECO:0000313" key="2">
    <source>
        <dbReference type="Proteomes" id="UP000324222"/>
    </source>
</evidence>
<accession>A0A5B7FRL4</accession>
<name>A0A5B7FRL4_PORTR</name>